<name>A0A2H0W9W0_9BACT</name>
<reference evidence="3" key="1">
    <citation type="submission" date="2017-09" db="EMBL/GenBank/DDBJ databases">
        <title>Depth-based differentiation of microbial function through sediment-hosted aquifers and enrichment of novel symbionts in the deep terrestrial subsurface.</title>
        <authorList>
            <person name="Probst A.J."/>
            <person name="Ladd B."/>
            <person name="Jarett J.K."/>
            <person name="Geller-Mcgrath D.E."/>
            <person name="Sieber C.M.K."/>
            <person name="Emerson J.B."/>
            <person name="Anantharaman K."/>
            <person name="Thomas B.C."/>
            <person name="Malmstrom R."/>
            <person name="Stieglmeier M."/>
            <person name="Klingl A."/>
            <person name="Woyke T."/>
            <person name="Ryan C.M."/>
            <person name="Banfield J.F."/>
        </authorList>
    </citation>
    <scope>NUCLEOTIDE SEQUENCE [LARGE SCALE GENOMIC DNA]</scope>
</reference>
<dbReference type="Proteomes" id="UP000230093">
    <property type="component" value="Unassembled WGS sequence"/>
</dbReference>
<gene>
    <name evidence="2" type="ORF">COT75_01430</name>
</gene>
<comment type="caution">
    <text evidence="2">The sequence shown here is derived from an EMBL/GenBank/DDBJ whole genome shotgun (WGS) entry which is preliminary data.</text>
</comment>
<protein>
    <submittedName>
        <fullName evidence="2">Uncharacterized protein</fullName>
    </submittedName>
</protein>
<proteinExistence type="predicted"/>
<organism evidence="2 3">
    <name type="scientific">Candidatus Beckwithbacteria bacterium CG10_big_fil_rev_8_21_14_0_10_34_10</name>
    <dbReference type="NCBI Taxonomy" id="1974495"/>
    <lineage>
        <taxon>Bacteria</taxon>
        <taxon>Candidatus Beckwithiibacteriota</taxon>
    </lineage>
</organism>
<feature type="region of interest" description="Disordered" evidence="1">
    <location>
        <begin position="140"/>
        <end position="172"/>
    </location>
</feature>
<evidence type="ECO:0000256" key="1">
    <source>
        <dbReference type="SAM" id="MobiDB-lite"/>
    </source>
</evidence>
<dbReference type="EMBL" id="PEZT01000009">
    <property type="protein sequence ID" value="PIS09442.1"/>
    <property type="molecule type" value="Genomic_DNA"/>
</dbReference>
<evidence type="ECO:0000313" key="2">
    <source>
        <dbReference type="EMBL" id="PIS09442.1"/>
    </source>
</evidence>
<evidence type="ECO:0000313" key="3">
    <source>
        <dbReference type="Proteomes" id="UP000230093"/>
    </source>
</evidence>
<sequence>MENLSWERAAAQPIVVSQLDIMVREGGKPAQLALKELSDMAMGGNEQAGQAVNEIDALVNSGGLIISYPNLMEREPSNRFGLRDILTIITHPVFSLRAFGRQMAVKVELKAPPHTSTWEDFPRLPIGQAIRALREAEEESIGVVPKSAWSKADQERMEQGQQPRGIPEHPNV</sequence>
<dbReference type="AlphaFoldDB" id="A0A2H0W9W0"/>
<accession>A0A2H0W9W0</accession>